<gene>
    <name evidence="1" type="ORF">C8R14_1782</name>
</gene>
<dbReference type="SUPFAM" id="SSF143011">
    <property type="entry name" value="RelE-like"/>
    <property type="match status" value="1"/>
</dbReference>
<sequence>MYPGRPLMSYGVKQTRRFARAYKKLHGNVARDVDAAIEVVAARPAIGERKKGDLAELLVYKFHSQNQLYLLGYSIDEAVYLVYLEAVGPHENFYRDLKHS</sequence>
<keyword evidence="2" id="KW-1185">Reference proteome</keyword>
<organism evidence="1 2">
    <name type="scientific">Nitrosomonas eutropha</name>
    <dbReference type="NCBI Taxonomy" id="916"/>
    <lineage>
        <taxon>Bacteria</taxon>
        <taxon>Pseudomonadati</taxon>
        <taxon>Pseudomonadota</taxon>
        <taxon>Betaproteobacteria</taxon>
        <taxon>Nitrosomonadales</taxon>
        <taxon>Nitrosomonadaceae</taxon>
        <taxon>Nitrosomonas</taxon>
    </lineage>
</organism>
<evidence type="ECO:0000313" key="1">
    <source>
        <dbReference type="EMBL" id="PXV72143.1"/>
    </source>
</evidence>
<dbReference type="Gene3D" id="3.30.2310.20">
    <property type="entry name" value="RelE-like"/>
    <property type="match status" value="1"/>
</dbReference>
<proteinExistence type="predicted"/>
<protein>
    <submittedName>
        <fullName evidence="1">ParE-like toxin of type II ParDE toxin-antitoxin system</fullName>
    </submittedName>
</protein>
<dbReference type="Pfam" id="PF15781">
    <property type="entry name" value="ParE-like_toxin"/>
    <property type="match status" value="1"/>
</dbReference>
<dbReference type="InterPro" id="IPR035093">
    <property type="entry name" value="RelE/ParE_toxin_dom_sf"/>
</dbReference>
<dbReference type="InterPro" id="IPR031552">
    <property type="entry name" value="ParE-like_toxin"/>
</dbReference>
<accession>A0ABX5M5G1</accession>
<dbReference type="EMBL" id="QICQ01000078">
    <property type="protein sequence ID" value="PXV72143.1"/>
    <property type="molecule type" value="Genomic_DNA"/>
</dbReference>
<reference evidence="1 2" key="1">
    <citation type="submission" date="2018-04" db="EMBL/GenBank/DDBJ databases">
        <title>Active sludge and wastewater microbial communities from Klosterneuburg, Austria.</title>
        <authorList>
            <person name="Wagner M."/>
        </authorList>
    </citation>
    <scope>NUCLEOTIDE SEQUENCE [LARGE SCALE GENOMIC DNA]</scope>
    <source>
        <strain evidence="1 2">Nm 57</strain>
    </source>
</reference>
<dbReference type="Proteomes" id="UP000247780">
    <property type="component" value="Unassembled WGS sequence"/>
</dbReference>
<comment type="caution">
    <text evidence="1">The sequence shown here is derived from an EMBL/GenBank/DDBJ whole genome shotgun (WGS) entry which is preliminary data.</text>
</comment>
<evidence type="ECO:0000313" key="2">
    <source>
        <dbReference type="Proteomes" id="UP000247780"/>
    </source>
</evidence>
<name>A0ABX5M5G1_9PROT</name>